<dbReference type="InterPro" id="IPR051876">
    <property type="entry name" value="ODA-DC/CCD"/>
</dbReference>
<evidence type="ECO:0000313" key="4">
    <source>
        <dbReference type="Proteomes" id="UP001153292"/>
    </source>
</evidence>
<dbReference type="InterPro" id="IPR049258">
    <property type="entry name" value="ODAD1_CC"/>
</dbReference>
<organism evidence="3 4">
    <name type="scientific">Chilo suppressalis</name>
    <name type="common">Asiatic rice borer moth</name>
    <dbReference type="NCBI Taxonomy" id="168631"/>
    <lineage>
        <taxon>Eukaryota</taxon>
        <taxon>Metazoa</taxon>
        <taxon>Ecdysozoa</taxon>
        <taxon>Arthropoda</taxon>
        <taxon>Hexapoda</taxon>
        <taxon>Insecta</taxon>
        <taxon>Pterygota</taxon>
        <taxon>Neoptera</taxon>
        <taxon>Endopterygota</taxon>
        <taxon>Lepidoptera</taxon>
        <taxon>Glossata</taxon>
        <taxon>Ditrysia</taxon>
        <taxon>Pyraloidea</taxon>
        <taxon>Crambidae</taxon>
        <taxon>Crambinae</taxon>
        <taxon>Chilo</taxon>
    </lineage>
</organism>
<accession>A0ABN8B2Z9</accession>
<feature type="domain" description="ODAD1 central coiled coil region" evidence="2">
    <location>
        <begin position="150"/>
        <end position="425"/>
    </location>
</feature>
<evidence type="ECO:0000313" key="3">
    <source>
        <dbReference type="EMBL" id="CAH0401726.1"/>
    </source>
</evidence>
<name>A0ABN8B2Z9_CHISP</name>
<dbReference type="PANTHER" id="PTHR21694:SF18">
    <property type="entry name" value="COILED-COIL DOMAIN-CONTAINING PROTEIN 63"/>
    <property type="match status" value="1"/>
</dbReference>
<reference evidence="3" key="1">
    <citation type="submission" date="2021-12" db="EMBL/GenBank/DDBJ databases">
        <authorList>
            <person name="King R."/>
        </authorList>
    </citation>
    <scope>NUCLEOTIDE SEQUENCE</scope>
</reference>
<keyword evidence="1" id="KW-0175">Coiled coil</keyword>
<dbReference type="Pfam" id="PF21773">
    <property type="entry name" value="ODAD1_CC"/>
    <property type="match status" value="1"/>
</dbReference>
<proteinExistence type="predicted"/>
<evidence type="ECO:0000259" key="2">
    <source>
        <dbReference type="Pfam" id="PF21773"/>
    </source>
</evidence>
<gene>
    <name evidence="3" type="ORF">CHILSU_LOCUS4959</name>
</gene>
<dbReference type="Proteomes" id="UP001153292">
    <property type="component" value="Chromosome 2"/>
</dbReference>
<evidence type="ECO:0000256" key="1">
    <source>
        <dbReference type="ARBA" id="ARBA00023054"/>
    </source>
</evidence>
<protein>
    <recommendedName>
        <fullName evidence="2">ODAD1 central coiled coil region domain-containing protein</fullName>
    </recommendedName>
</protein>
<dbReference type="EMBL" id="OU963895">
    <property type="protein sequence ID" value="CAH0401726.1"/>
    <property type="molecule type" value="Genomic_DNA"/>
</dbReference>
<sequence length="562" mass="66384">MENSTGNDYNNDIEVLRKMEDEHCRLQRQFRTIQTDRLQRAMGVHPQFRRQDQLMQTLKKEYLNILKDLKIAKSGMHKSKRARLESDLKKAILLRMQTAMECDEGLTVMEQLDGVLQRNSKEMQMLRKMNNANMGQILLRQEQSETRLVSTENKLEAAKLRFNAIQWENSKIREEIEDMLKDRAAFNQAWSKMMTAINKGKKFLADLFESSTLAYDQRDELCAKLRSVQEKAKMDQMQQLQEMRDHQKAFDHEMKLFHFLARKGVMRINTKQEEREEDQKKKATEAIQQQYAAHMTILDDIYEYAKEDDFKKIIANFERVEHSNFSIYILLTTYCAENVVLAKNLATIRQQVEDRSDWNDKKDLERKKCIQKLTQQLEEKKTNTEKLRYRLTDQEQMLTGVMEEIGVIFRMLDCSLEPFQNLLGDKQPSLYQFKLTLQIIADKIKEHVETVYYYEHCIQKKAKSSTSRLKKYTVQPKLPEYWSPSSIDILVPATPCPACVETRWISRVSESLESPFDRQMARAALQTLIEEPAYLRSDRVHQLTECRVPISRAILARRYMTH</sequence>
<dbReference type="PANTHER" id="PTHR21694">
    <property type="entry name" value="COILED-COIL DOMAIN-CONTAINING PROTEIN 63"/>
    <property type="match status" value="1"/>
</dbReference>
<keyword evidence="4" id="KW-1185">Reference proteome</keyword>